<sequence>RAQAERRLTDDYIAIYLAVAHGSAGDLGASAVQVAAERWAARVMECAERVAVSEGQRSRMAQWGELVGLSRGMDGVYLPLAARVAEGVLRGEKCADLEHAEQGTAVAAANMLKGLG</sequence>
<comment type="caution">
    <text evidence="1">The sequence shown here is derived from an EMBL/GenBank/DDBJ whole genome shotgun (WGS) entry which is preliminary data.</text>
</comment>
<organism evidence="1 2">
    <name type="scientific">Coemansia linderi</name>
    <dbReference type="NCBI Taxonomy" id="2663919"/>
    <lineage>
        <taxon>Eukaryota</taxon>
        <taxon>Fungi</taxon>
        <taxon>Fungi incertae sedis</taxon>
        <taxon>Zoopagomycota</taxon>
        <taxon>Kickxellomycotina</taxon>
        <taxon>Kickxellomycetes</taxon>
        <taxon>Kickxellales</taxon>
        <taxon>Kickxellaceae</taxon>
        <taxon>Coemansia</taxon>
    </lineage>
</organism>
<dbReference type="EMBL" id="JANBUK010000347">
    <property type="protein sequence ID" value="KAJ2790367.1"/>
    <property type="molecule type" value="Genomic_DNA"/>
</dbReference>
<reference evidence="1" key="1">
    <citation type="submission" date="2022-07" db="EMBL/GenBank/DDBJ databases">
        <title>Phylogenomic reconstructions and comparative analyses of Kickxellomycotina fungi.</title>
        <authorList>
            <person name="Reynolds N.K."/>
            <person name="Stajich J.E."/>
            <person name="Barry K."/>
            <person name="Grigoriev I.V."/>
            <person name="Crous P."/>
            <person name="Smith M.E."/>
        </authorList>
    </citation>
    <scope>NUCLEOTIDE SEQUENCE</scope>
    <source>
        <strain evidence="1">BCRC 34191</strain>
    </source>
</reference>
<dbReference type="Proteomes" id="UP001140066">
    <property type="component" value="Unassembled WGS sequence"/>
</dbReference>
<evidence type="ECO:0000313" key="1">
    <source>
        <dbReference type="EMBL" id="KAJ2790367.1"/>
    </source>
</evidence>
<gene>
    <name evidence="1" type="ORF">GGI18_001842</name>
</gene>
<accession>A0ACC1KII5</accession>
<protein>
    <submittedName>
        <fullName evidence="1">Uncharacterized protein</fullName>
    </submittedName>
</protein>
<feature type="non-terminal residue" evidence="1">
    <location>
        <position position="1"/>
    </location>
</feature>
<proteinExistence type="predicted"/>
<evidence type="ECO:0000313" key="2">
    <source>
        <dbReference type="Proteomes" id="UP001140066"/>
    </source>
</evidence>
<name>A0ACC1KII5_9FUNG</name>
<keyword evidence="2" id="KW-1185">Reference proteome</keyword>